<evidence type="ECO:0000313" key="1">
    <source>
        <dbReference type="EMBL" id="JAD41213.1"/>
    </source>
</evidence>
<accession>A0A0A8ZU70</accession>
<protein>
    <submittedName>
        <fullName evidence="1">Uncharacterized protein</fullName>
    </submittedName>
</protein>
<dbReference type="EMBL" id="GBRH01256682">
    <property type="protein sequence ID" value="JAD41213.1"/>
    <property type="molecule type" value="Transcribed_RNA"/>
</dbReference>
<reference evidence="1" key="1">
    <citation type="submission" date="2014-09" db="EMBL/GenBank/DDBJ databases">
        <authorList>
            <person name="Magalhaes I.L.F."/>
            <person name="Oliveira U."/>
            <person name="Santos F.R."/>
            <person name="Vidigal T.H.D.A."/>
            <person name="Brescovit A.D."/>
            <person name="Santos A.J."/>
        </authorList>
    </citation>
    <scope>NUCLEOTIDE SEQUENCE</scope>
    <source>
        <tissue evidence="1">Shoot tissue taken approximately 20 cm above the soil surface</tissue>
    </source>
</reference>
<name>A0A0A8ZU70_ARUDO</name>
<reference evidence="1" key="2">
    <citation type="journal article" date="2015" name="Data Brief">
        <title>Shoot transcriptome of the giant reed, Arundo donax.</title>
        <authorList>
            <person name="Barrero R.A."/>
            <person name="Guerrero F.D."/>
            <person name="Moolhuijzen P."/>
            <person name="Goolsby J.A."/>
            <person name="Tidwell J."/>
            <person name="Bellgard S.E."/>
            <person name="Bellgard M.I."/>
        </authorList>
    </citation>
    <scope>NUCLEOTIDE SEQUENCE</scope>
    <source>
        <tissue evidence="1">Shoot tissue taken approximately 20 cm above the soil surface</tissue>
    </source>
</reference>
<sequence>MHTAICYILQKITSAHGPFRIVHHWIISQHQCQFEHCSHVEPQVVHNLKPKPQQT</sequence>
<proteinExistence type="predicted"/>
<dbReference type="AlphaFoldDB" id="A0A0A8ZU70"/>
<organism evidence="1">
    <name type="scientific">Arundo donax</name>
    <name type="common">Giant reed</name>
    <name type="synonym">Donax arundinaceus</name>
    <dbReference type="NCBI Taxonomy" id="35708"/>
    <lineage>
        <taxon>Eukaryota</taxon>
        <taxon>Viridiplantae</taxon>
        <taxon>Streptophyta</taxon>
        <taxon>Embryophyta</taxon>
        <taxon>Tracheophyta</taxon>
        <taxon>Spermatophyta</taxon>
        <taxon>Magnoliopsida</taxon>
        <taxon>Liliopsida</taxon>
        <taxon>Poales</taxon>
        <taxon>Poaceae</taxon>
        <taxon>PACMAD clade</taxon>
        <taxon>Arundinoideae</taxon>
        <taxon>Arundineae</taxon>
        <taxon>Arundo</taxon>
    </lineage>
</organism>